<protein>
    <submittedName>
        <fullName evidence="1">Uncharacterized protein</fullName>
    </submittedName>
</protein>
<dbReference type="Proteomes" id="UP000612855">
    <property type="component" value="Unassembled WGS sequence"/>
</dbReference>
<gene>
    <name evidence="1" type="ORF">GCM10011360_41850</name>
</gene>
<accession>A0A917EKT6</accession>
<reference evidence="2" key="1">
    <citation type="journal article" date="2019" name="Int. J. Syst. Evol. Microbiol.">
        <title>The Global Catalogue of Microorganisms (GCM) 10K type strain sequencing project: providing services to taxonomists for standard genome sequencing and annotation.</title>
        <authorList>
            <consortium name="The Broad Institute Genomics Platform"/>
            <consortium name="The Broad Institute Genome Sequencing Center for Infectious Disease"/>
            <person name="Wu L."/>
            <person name="Ma J."/>
        </authorList>
    </citation>
    <scope>NUCLEOTIDE SEQUENCE [LARGE SCALE GENOMIC DNA]</scope>
    <source>
        <strain evidence="2">CGMCC 1.12664</strain>
    </source>
</reference>
<evidence type="ECO:0000313" key="1">
    <source>
        <dbReference type="EMBL" id="GGE50409.1"/>
    </source>
</evidence>
<proteinExistence type="predicted"/>
<dbReference type="AlphaFoldDB" id="A0A917EKT6"/>
<comment type="caution">
    <text evidence="1">The sequence shown here is derived from an EMBL/GenBank/DDBJ whole genome shotgun (WGS) entry which is preliminary data.</text>
</comment>
<sequence>MNGATWDSFMTLDEDAQARFLIAEARRATALDLDCDADIPVLLDATLDLTERVLAGDTALLPDLIRFLDDPEMERDFMAIFNRTGTGTRASAANDLVAYAAGFTARMMAERTGFGSVPDPVNEARAWIWDYYRDQSAFLGLAQSQ</sequence>
<keyword evidence="2" id="KW-1185">Reference proteome</keyword>
<dbReference type="EMBL" id="BMFJ01000004">
    <property type="protein sequence ID" value="GGE50409.1"/>
    <property type="molecule type" value="Genomic_DNA"/>
</dbReference>
<evidence type="ECO:0000313" key="2">
    <source>
        <dbReference type="Proteomes" id="UP000612855"/>
    </source>
</evidence>
<organism evidence="1 2">
    <name type="scientific">Primorskyibacter flagellatus</name>
    <dbReference type="NCBI Taxonomy" id="1387277"/>
    <lineage>
        <taxon>Bacteria</taxon>
        <taxon>Pseudomonadati</taxon>
        <taxon>Pseudomonadota</taxon>
        <taxon>Alphaproteobacteria</taxon>
        <taxon>Rhodobacterales</taxon>
        <taxon>Roseobacteraceae</taxon>
        <taxon>Primorskyibacter</taxon>
    </lineage>
</organism>
<name>A0A917EKT6_9RHOB</name>